<sequence length="202" mass="22726">MEGKAFEDGESENKRSSCKLLSSTKFKGETLREDDAFFELERWTCLWSLPSTKGDFFTGVSGILNFAGYNEVSIDILDTRPEDVKADWLGLATLYEEDEDVFSVRASFFGNHRWFHCLREIGLFVFSADLFVIGVVTLSFSWNGDHLLIRESTLSSSLPSSSSSSSSSIFPRNLELASDKAVLLNDRFKVPVLLVNLLFEYG</sequence>
<protein>
    <submittedName>
        <fullName evidence="1">Uncharacterized protein</fullName>
    </submittedName>
</protein>
<organism evidence="1 2">
    <name type="scientific">Saccharomyces cerevisiae (strain AWRI1631)</name>
    <name type="common">Baker's yeast</name>
    <dbReference type="NCBI Taxonomy" id="545124"/>
    <lineage>
        <taxon>Eukaryota</taxon>
        <taxon>Fungi</taxon>
        <taxon>Dikarya</taxon>
        <taxon>Ascomycota</taxon>
        <taxon>Saccharomycotina</taxon>
        <taxon>Saccharomycetes</taxon>
        <taxon>Saccharomycetales</taxon>
        <taxon>Saccharomycetaceae</taxon>
        <taxon>Saccharomyces</taxon>
    </lineage>
</organism>
<accession>B5VL04</accession>
<evidence type="ECO:0000313" key="2">
    <source>
        <dbReference type="Proteomes" id="UP000008988"/>
    </source>
</evidence>
<evidence type="ECO:0000313" key="1">
    <source>
        <dbReference type="EMBL" id="EDZ71392.1"/>
    </source>
</evidence>
<dbReference type="AlphaFoldDB" id="B5VL04"/>
<dbReference type="EMBL" id="ABSV01001260">
    <property type="protein sequence ID" value="EDZ71392.1"/>
    <property type="molecule type" value="Genomic_DNA"/>
</dbReference>
<name>B5VL04_YEAS6</name>
<comment type="caution">
    <text evidence="1">The sequence shown here is derived from an EMBL/GenBank/DDBJ whole genome shotgun (WGS) entry which is preliminary data.</text>
</comment>
<dbReference type="Proteomes" id="UP000008988">
    <property type="component" value="Unassembled WGS sequence"/>
</dbReference>
<reference evidence="1 2" key="1">
    <citation type="journal article" date="2008" name="FEMS Yeast Res.">
        <title>Comparative genome analysis of a Saccharomyces cerevisiae wine strain.</title>
        <authorList>
            <person name="Borneman A.R."/>
            <person name="Forgan A.H."/>
            <person name="Pretorius I.S."/>
            <person name="Chambers P.J."/>
        </authorList>
    </citation>
    <scope>NUCLEOTIDE SEQUENCE [LARGE SCALE GENOMIC DNA]</scope>
    <source>
        <strain evidence="1 2">AWRI1631</strain>
    </source>
</reference>
<gene>
    <name evidence="1" type="ORF">AWRI1631_100270</name>
</gene>
<proteinExistence type="predicted"/>